<name>A0ABV9CUH6_9ACTN</name>
<sequence>MSDVNELVNQYIAVWNETDPAARRAAIDRLWAEDGTYVDPLAAAEGHAAIDSVIAAAQSHFPGFVFRLSGPVDAHHHLARFGWSLAPDAAAESVVDGFDVVVLTEDGRLRDVLGFLDKVPTA</sequence>
<gene>
    <name evidence="2" type="ORF">ACFO60_35120</name>
</gene>
<reference evidence="3" key="1">
    <citation type="journal article" date="2019" name="Int. J. Syst. Evol. Microbiol.">
        <title>The Global Catalogue of Microorganisms (GCM) 10K type strain sequencing project: providing services to taxonomists for standard genome sequencing and annotation.</title>
        <authorList>
            <consortium name="The Broad Institute Genomics Platform"/>
            <consortium name="The Broad Institute Genome Sequencing Center for Infectious Disease"/>
            <person name="Wu L."/>
            <person name="Ma J."/>
        </authorList>
    </citation>
    <scope>NUCLEOTIDE SEQUENCE [LARGE SCALE GENOMIC DNA]</scope>
    <source>
        <strain evidence="3">CGMCC 4.7132</strain>
    </source>
</reference>
<feature type="domain" description="SnoaL-like" evidence="1">
    <location>
        <begin position="8"/>
        <end position="110"/>
    </location>
</feature>
<dbReference type="Pfam" id="PF12680">
    <property type="entry name" value="SnoaL_2"/>
    <property type="match status" value="1"/>
</dbReference>
<protein>
    <submittedName>
        <fullName evidence="2">Nuclear transport factor 2 family protein</fullName>
    </submittedName>
</protein>
<evidence type="ECO:0000313" key="3">
    <source>
        <dbReference type="Proteomes" id="UP001596004"/>
    </source>
</evidence>
<dbReference type="Gene3D" id="3.10.450.50">
    <property type="match status" value="1"/>
</dbReference>
<dbReference type="InterPro" id="IPR037401">
    <property type="entry name" value="SnoaL-like"/>
</dbReference>
<comment type="caution">
    <text evidence="2">The sequence shown here is derived from an EMBL/GenBank/DDBJ whole genome shotgun (WGS) entry which is preliminary data.</text>
</comment>
<accession>A0ABV9CUH6</accession>
<evidence type="ECO:0000313" key="2">
    <source>
        <dbReference type="EMBL" id="MFC4536027.1"/>
    </source>
</evidence>
<dbReference type="Proteomes" id="UP001596004">
    <property type="component" value="Unassembled WGS sequence"/>
</dbReference>
<dbReference type="InterPro" id="IPR032710">
    <property type="entry name" value="NTF2-like_dom_sf"/>
</dbReference>
<evidence type="ECO:0000259" key="1">
    <source>
        <dbReference type="Pfam" id="PF12680"/>
    </source>
</evidence>
<organism evidence="2 3">
    <name type="scientific">Sphaerisporangium dianthi</name>
    <dbReference type="NCBI Taxonomy" id="1436120"/>
    <lineage>
        <taxon>Bacteria</taxon>
        <taxon>Bacillati</taxon>
        <taxon>Actinomycetota</taxon>
        <taxon>Actinomycetes</taxon>
        <taxon>Streptosporangiales</taxon>
        <taxon>Streptosporangiaceae</taxon>
        <taxon>Sphaerisporangium</taxon>
    </lineage>
</organism>
<dbReference type="EMBL" id="JBHSFP010000038">
    <property type="protein sequence ID" value="MFC4536027.1"/>
    <property type="molecule type" value="Genomic_DNA"/>
</dbReference>
<keyword evidence="3" id="KW-1185">Reference proteome</keyword>
<proteinExistence type="predicted"/>
<dbReference type="RefSeq" id="WP_380849688.1">
    <property type="nucleotide sequence ID" value="NZ_JBHSFP010000038.1"/>
</dbReference>
<dbReference type="SUPFAM" id="SSF54427">
    <property type="entry name" value="NTF2-like"/>
    <property type="match status" value="1"/>
</dbReference>